<feature type="domain" description="Response regulatory" evidence="3">
    <location>
        <begin position="149"/>
        <end position="254"/>
    </location>
</feature>
<dbReference type="InterPro" id="IPR011006">
    <property type="entry name" value="CheY-like_superfamily"/>
</dbReference>
<evidence type="ECO:0000313" key="4">
    <source>
        <dbReference type="EMBL" id="OJF14234.1"/>
    </source>
</evidence>
<accession>A0A1K0GAG4</accession>
<dbReference type="InterPro" id="IPR036890">
    <property type="entry name" value="HATPase_C_sf"/>
</dbReference>
<dbReference type="InterPro" id="IPR003594">
    <property type="entry name" value="HATPase_dom"/>
</dbReference>
<keyword evidence="1" id="KW-0808">Transferase</keyword>
<reference evidence="4 5" key="1">
    <citation type="submission" date="2016-09" db="EMBL/GenBank/DDBJ databases">
        <title>Couchioplanes caeruleus draft genome sequence.</title>
        <authorList>
            <person name="Sheehan J."/>
            <person name="Caffrey P."/>
        </authorList>
    </citation>
    <scope>NUCLEOTIDE SEQUENCE [LARGE SCALE GENOMIC DNA]</scope>
    <source>
        <strain evidence="4 5">DSM 43634</strain>
    </source>
</reference>
<dbReference type="SMART" id="SM00387">
    <property type="entry name" value="HATPase_c"/>
    <property type="match status" value="1"/>
</dbReference>
<comment type="caution">
    <text evidence="4">The sequence shown here is derived from an EMBL/GenBank/DDBJ whole genome shotgun (WGS) entry which is preliminary data.</text>
</comment>
<dbReference type="Gene3D" id="3.30.565.10">
    <property type="entry name" value="Histidine kinase-like ATPase, C-terminal domain"/>
    <property type="match status" value="1"/>
</dbReference>
<dbReference type="GO" id="GO:0004674">
    <property type="term" value="F:protein serine/threonine kinase activity"/>
    <property type="evidence" value="ECO:0007669"/>
    <property type="project" value="UniProtKB-KW"/>
</dbReference>
<evidence type="ECO:0000259" key="3">
    <source>
        <dbReference type="PROSITE" id="PS50110"/>
    </source>
</evidence>
<evidence type="ECO:0000256" key="1">
    <source>
        <dbReference type="ARBA" id="ARBA00022527"/>
    </source>
</evidence>
<dbReference type="RefSeq" id="WP_071805010.1">
    <property type="nucleotide sequence ID" value="NZ_MEIA01000107.1"/>
</dbReference>
<keyword evidence="5" id="KW-1185">Reference proteome</keyword>
<organism evidence="4 5">
    <name type="scientific">Couchioplanes caeruleus subsp. caeruleus</name>
    <dbReference type="NCBI Taxonomy" id="56427"/>
    <lineage>
        <taxon>Bacteria</taxon>
        <taxon>Bacillati</taxon>
        <taxon>Actinomycetota</taxon>
        <taxon>Actinomycetes</taxon>
        <taxon>Micromonosporales</taxon>
        <taxon>Micromonosporaceae</taxon>
        <taxon>Couchioplanes</taxon>
    </lineage>
</organism>
<dbReference type="InterPro" id="IPR001789">
    <property type="entry name" value="Sig_transdc_resp-reg_receiver"/>
</dbReference>
<dbReference type="EMBL" id="MEIA01000107">
    <property type="protein sequence ID" value="OJF14234.1"/>
    <property type="molecule type" value="Genomic_DNA"/>
</dbReference>
<sequence length="268" mass="28384">MSSWPGPGSAEPVEYIFPATLAVLRDIRACVTRLARAAGIAAPEVERIVLVANEMAANAVEHSGADAVTLRWETTDDGVWITMADDGVFAIRVRSPSERGLGLKLVLGLADEVTVRAGRQGERGTTVRLRMRVSSRPRVSPAETPGPSRILIVDGDRFAGRSLSLFLEAEGYPNTLAGSAQAGRAALTDPFLLAIVDLTTSNGSTLALCEEITRVGIPVLTLSSLPPPATLRPDRFLRKPVHPLEVLTAVRQMIASLVTGAAAKAPHA</sequence>
<dbReference type="AlphaFoldDB" id="A0A1K0GAG4"/>
<protein>
    <recommendedName>
        <fullName evidence="3">Response regulatory domain-containing protein</fullName>
    </recommendedName>
</protein>
<proteinExistence type="predicted"/>
<dbReference type="Proteomes" id="UP000182486">
    <property type="component" value="Unassembled WGS sequence"/>
</dbReference>
<evidence type="ECO:0000256" key="2">
    <source>
        <dbReference type="PROSITE-ProRule" id="PRU00169"/>
    </source>
</evidence>
<dbReference type="InterPro" id="IPR050267">
    <property type="entry name" value="Anti-sigma-factor_SerPK"/>
</dbReference>
<dbReference type="PANTHER" id="PTHR35526">
    <property type="entry name" value="ANTI-SIGMA-F FACTOR RSBW-RELATED"/>
    <property type="match status" value="1"/>
</dbReference>
<dbReference type="PROSITE" id="PS50110">
    <property type="entry name" value="RESPONSE_REGULATORY"/>
    <property type="match status" value="1"/>
</dbReference>
<dbReference type="GO" id="GO:0000160">
    <property type="term" value="P:phosphorelay signal transduction system"/>
    <property type="evidence" value="ECO:0007669"/>
    <property type="project" value="InterPro"/>
</dbReference>
<feature type="modified residue" description="4-aspartylphosphate" evidence="2">
    <location>
        <position position="197"/>
    </location>
</feature>
<dbReference type="Gene3D" id="3.40.50.2300">
    <property type="match status" value="1"/>
</dbReference>
<keyword evidence="1" id="KW-0723">Serine/threonine-protein kinase</keyword>
<dbReference type="SUPFAM" id="SSF52172">
    <property type="entry name" value="CheY-like"/>
    <property type="match status" value="1"/>
</dbReference>
<evidence type="ECO:0000313" key="5">
    <source>
        <dbReference type="Proteomes" id="UP000182486"/>
    </source>
</evidence>
<keyword evidence="1" id="KW-0418">Kinase</keyword>
<dbReference type="PANTHER" id="PTHR35526:SF3">
    <property type="entry name" value="ANTI-SIGMA-F FACTOR RSBW"/>
    <property type="match status" value="1"/>
</dbReference>
<gene>
    <name evidence="4" type="ORF">BG844_10820</name>
</gene>
<dbReference type="Pfam" id="PF13581">
    <property type="entry name" value="HATPase_c_2"/>
    <property type="match status" value="1"/>
</dbReference>
<keyword evidence="2" id="KW-0597">Phosphoprotein</keyword>
<name>A0A1K0GAG4_9ACTN</name>
<dbReference type="SUPFAM" id="SSF55874">
    <property type="entry name" value="ATPase domain of HSP90 chaperone/DNA topoisomerase II/histidine kinase"/>
    <property type="match status" value="1"/>
</dbReference>